<dbReference type="InterPro" id="IPR046348">
    <property type="entry name" value="SIS_dom_sf"/>
</dbReference>
<dbReference type="Gene3D" id="3.40.50.10490">
    <property type="entry name" value="Glucose-6-phosphate isomerase like protein, domain 1"/>
    <property type="match status" value="1"/>
</dbReference>
<evidence type="ECO:0000256" key="2">
    <source>
        <dbReference type="ARBA" id="ARBA00023125"/>
    </source>
</evidence>
<comment type="caution">
    <text evidence="6">The sequence shown here is derived from an EMBL/GenBank/DDBJ whole genome shotgun (WGS) entry which is preliminary data.</text>
</comment>
<dbReference type="PANTHER" id="PTHR30514">
    <property type="entry name" value="GLUCOKINASE"/>
    <property type="match status" value="1"/>
</dbReference>
<feature type="domain" description="SIS" evidence="5">
    <location>
        <begin position="123"/>
        <end position="264"/>
    </location>
</feature>
<keyword evidence="7" id="KW-1185">Reference proteome</keyword>
<accession>A0A7Y2LZF6</accession>
<protein>
    <submittedName>
        <fullName evidence="6">MurR/RpiR family transcriptional regulator</fullName>
    </submittedName>
</protein>
<evidence type="ECO:0000313" key="6">
    <source>
        <dbReference type="EMBL" id="NNH03629.1"/>
    </source>
</evidence>
<dbReference type="GO" id="GO:0097367">
    <property type="term" value="F:carbohydrate derivative binding"/>
    <property type="evidence" value="ECO:0007669"/>
    <property type="project" value="InterPro"/>
</dbReference>
<feature type="domain" description="HTH rpiR-type" evidence="4">
    <location>
        <begin position="6"/>
        <end position="82"/>
    </location>
</feature>
<dbReference type="PROSITE" id="PS51464">
    <property type="entry name" value="SIS"/>
    <property type="match status" value="1"/>
</dbReference>
<name>A0A7Y2LZF6_9MICO</name>
<dbReference type="GO" id="GO:1901135">
    <property type="term" value="P:carbohydrate derivative metabolic process"/>
    <property type="evidence" value="ECO:0007669"/>
    <property type="project" value="InterPro"/>
</dbReference>
<proteinExistence type="predicted"/>
<dbReference type="InterPro" id="IPR009057">
    <property type="entry name" value="Homeodomain-like_sf"/>
</dbReference>
<dbReference type="InterPro" id="IPR036388">
    <property type="entry name" value="WH-like_DNA-bd_sf"/>
</dbReference>
<reference evidence="6 7" key="1">
    <citation type="submission" date="2020-05" db="EMBL/GenBank/DDBJ databases">
        <title>MicrobeNet Type strains.</title>
        <authorList>
            <person name="Nicholson A.C."/>
        </authorList>
    </citation>
    <scope>NUCLEOTIDE SEQUENCE [LARGE SCALE GENOMIC DNA]</scope>
    <source>
        <strain evidence="6 7">JCM 14282</strain>
    </source>
</reference>
<dbReference type="CDD" id="cd05013">
    <property type="entry name" value="SIS_RpiR"/>
    <property type="match status" value="1"/>
</dbReference>
<dbReference type="Pfam" id="PF01380">
    <property type="entry name" value="SIS"/>
    <property type="match status" value="1"/>
</dbReference>
<dbReference type="PROSITE" id="PS51071">
    <property type="entry name" value="HTH_RPIR"/>
    <property type="match status" value="1"/>
</dbReference>
<keyword evidence="3" id="KW-0804">Transcription</keyword>
<dbReference type="RefSeq" id="WP_167035262.1">
    <property type="nucleotide sequence ID" value="NZ_BAAANA010000002.1"/>
</dbReference>
<organism evidence="6 7">
    <name type="scientific">Microbacterium ulmi</name>
    <dbReference type="NCBI Taxonomy" id="179095"/>
    <lineage>
        <taxon>Bacteria</taxon>
        <taxon>Bacillati</taxon>
        <taxon>Actinomycetota</taxon>
        <taxon>Actinomycetes</taxon>
        <taxon>Micrococcales</taxon>
        <taxon>Microbacteriaceae</taxon>
        <taxon>Microbacterium</taxon>
    </lineage>
</organism>
<dbReference type="SUPFAM" id="SSF46689">
    <property type="entry name" value="Homeodomain-like"/>
    <property type="match status" value="1"/>
</dbReference>
<dbReference type="EMBL" id="JABEMB010000007">
    <property type="protein sequence ID" value="NNH03629.1"/>
    <property type="molecule type" value="Genomic_DNA"/>
</dbReference>
<dbReference type="InterPro" id="IPR035472">
    <property type="entry name" value="RpiR-like_SIS"/>
</dbReference>
<dbReference type="InterPro" id="IPR047640">
    <property type="entry name" value="RpiR-like"/>
</dbReference>
<evidence type="ECO:0000256" key="1">
    <source>
        <dbReference type="ARBA" id="ARBA00023015"/>
    </source>
</evidence>
<sequence length="285" mass="29817">MSAPDAPTTVRIAAVRNSLQPSERRVADLIVGEPETVIELTAQELADRIGVGRSTVVRACQTFGYRGYPQLRVALAAELGRQIETGEDYGSSVLGGIRADIDRTAQSLRAATSLLTDEDVEAAVEAIRGARRLLVVANGLSAPVASDLAMRLTAVGRPAETVADTIAQQIAARHLDADDVCVVISGSGANEASLRAAAAARTAGARVVALTSFAASSLTERADVVLVIAPAGASFREELEHTSRVAHAVFVEAFVDAVARTMHDGARRSRANVLEILSENLGDTP</sequence>
<dbReference type="SUPFAM" id="SSF53697">
    <property type="entry name" value="SIS domain"/>
    <property type="match status" value="1"/>
</dbReference>
<dbReference type="Proteomes" id="UP000543598">
    <property type="component" value="Unassembled WGS sequence"/>
</dbReference>
<dbReference type="InterPro" id="IPR000281">
    <property type="entry name" value="HTH_RpiR"/>
</dbReference>
<dbReference type="AlphaFoldDB" id="A0A7Y2LZF6"/>
<dbReference type="Gene3D" id="1.10.10.10">
    <property type="entry name" value="Winged helix-like DNA-binding domain superfamily/Winged helix DNA-binding domain"/>
    <property type="match status" value="1"/>
</dbReference>
<dbReference type="PANTHER" id="PTHR30514:SF1">
    <property type="entry name" value="HTH-TYPE TRANSCRIPTIONAL REGULATOR HEXR-RELATED"/>
    <property type="match status" value="1"/>
</dbReference>
<evidence type="ECO:0000259" key="5">
    <source>
        <dbReference type="PROSITE" id="PS51464"/>
    </source>
</evidence>
<keyword evidence="1" id="KW-0805">Transcription regulation</keyword>
<dbReference type="Pfam" id="PF01418">
    <property type="entry name" value="HTH_6"/>
    <property type="match status" value="1"/>
</dbReference>
<keyword evidence="2" id="KW-0238">DNA-binding</keyword>
<evidence type="ECO:0000313" key="7">
    <source>
        <dbReference type="Proteomes" id="UP000543598"/>
    </source>
</evidence>
<dbReference type="GO" id="GO:0003700">
    <property type="term" value="F:DNA-binding transcription factor activity"/>
    <property type="evidence" value="ECO:0007669"/>
    <property type="project" value="InterPro"/>
</dbReference>
<dbReference type="GO" id="GO:0003677">
    <property type="term" value="F:DNA binding"/>
    <property type="evidence" value="ECO:0007669"/>
    <property type="project" value="UniProtKB-KW"/>
</dbReference>
<gene>
    <name evidence="6" type="ORF">HLA99_07180</name>
</gene>
<evidence type="ECO:0000256" key="3">
    <source>
        <dbReference type="ARBA" id="ARBA00023163"/>
    </source>
</evidence>
<dbReference type="InterPro" id="IPR001347">
    <property type="entry name" value="SIS_dom"/>
</dbReference>
<evidence type="ECO:0000259" key="4">
    <source>
        <dbReference type="PROSITE" id="PS51071"/>
    </source>
</evidence>